<dbReference type="InterPro" id="IPR001608">
    <property type="entry name" value="Ala_racemase_N"/>
</dbReference>
<dbReference type="InterPro" id="IPR011079">
    <property type="entry name" value="Ala_racemase_C"/>
</dbReference>
<dbReference type="PANTHER" id="PTHR30511:SF0">
    <property type="entry name" value="ALANINE RACEMASE, CATABOLIC-RELATED"/>
    <property type="match status" value="1"/>
</dbReference>
<name>W0EBQ8_9FIRM</name>
<dbReference type="Pfam" id="PF01168">
    <property type="entry name" value="Ala_racemase_N"/>
    <property type="match status" value="1"/>
</dbReference>
<gene>
    <name evidence="7" type="ORF">DESME_15590</name>
</gene>
<dbReference type="PANTHER" id="PTHR30511">
    <property type="entry name" value="ALANINE RACEMASE"/>
    <property type="match status" value="1"/>
</dbReference>
<proteinExistence type="predicted"/>
<organism evidence="7 8">
    <name type="scientific">Desulfitobacterium metallireducens DSM 15288</name>
    <dbReference type="NCBI Taxonomy" id="871968"/>
    <lineage>
        <taxon>Bacteria</taxon>
        <taxon>Bacillati</taxon>
        <taxon>Bacillota</taxon>
        <taxon>Clostridia</taxon>
        <taxon>Eubacteriales</taxon>
        <taxon>Desulfitobacteriaceae</taxon>
        <taxon>Desulfitobacterium</taxon>
    </lineage>
</organism>
<reference evidence="7 8" key="1">
    <citation type="submission" date="2013-12" db="EMBL/GenBank/DDBJ databases">
        <authorList>
            <consortium name="DOE Joint Genome Institute"/>
            <person name="Smidt H."/>
            <person name="Huntemann M."/>
            <person name="Han J."/>
            <person name="Chen A."/>
            <person name="Kyrpides N."/>
            <person name="Mavromatis K."/>
            <person name="Markowitz V."/>
            <person name="Palaniappan K."/>
            <person name="Ivanova N."/>
            <person name="Schaumberg A."/>
            <person name="Pati A."/>
            <person name="Liolios K."/>
            <person name="Nordberg H.P."/>
            <person name="Cantor M.N."/>
            <person name="Hua S.X."/>
            <person name="Woyke T."/>
        </authorList>
    </citation>
    <scope>NUCLEOTIDE SEQUENCE [LARGE SCALE GENOMIC DNA]</scope>
    <source>
        <strain evidence="8">DSM 15288</strain>
    </source>
</reference>
<feature type="modified residue" description="N6-(pyridoxal phosphate)lysine" evidence="4">
    <location>
        <position position="35"/>
    </location>
</feature>
<dbReference type="SMART" id="SM01005">
    <property type="entry name" value="Ala_racemase_C"/>
    <property type="match status" value="1"/>
</dbReference>
<feature type="binding site" evidence="5">
    <location>
        <position position="133"/>
    </location>
    <ligand>
        <name>substrate</name>
    </ligand>
</feature>
<dbReference type="NCBIfam" id="TIGR00492">
    <property type="entry name" value="alr"/>
    <property type="match status" value="1"/>
</dbReference>
<dbReference type="GO" id="GO:0030170">
    <property type="term" value="F:pyridoxal phosphate binding"/>
    <property type="evidence" value="ECO:0007669"/>
    <property type="project" value="TreeGrafter"/>
</dbReference>
<comment type="cofactor">
    <cofactor evidence="1 4">
        <name>pyridoxal 5'-phosphate</name>
        <dbReference type="ChEBI" id="CHEBI:597326"/>
    </cofactor>
</comment>
<keyword evidence="8" id="KW-1185">Reference proteome</keyword>
<dbReference type="Pfam" id="PF00842">
    <property type="entry name" value="Ala_racemase_C"/>
    <property type="match status" value="1"/>
</dbReference>
<dbReference type="GO" id="GO:0030632">
    <property type="term" value="P:D-alanine biosynthetic process"/>
    <property type="evidence" value="ECO:0007669"/>
    <property type="project" value="TreeGrafter"/>
</dbReference>
<dbReference type="CDD" id="cd00430">
    <property type="entry name" value="PLPDE_III_AR"/>
    <property type="match status" value="1"/>
</dbReference>
<keyword evidence="3" id="KW-0413">Isomerase</keyword>
<dbReference type="SUPFAM" id="SSF51419">
    <property type="entry name" value="PLP-binding barrel"/>
    <property type="match status" value="1"/>
</dbReference>
<dbReference type="OrthoDB" id="9813814at2"/>
<dbReference type="GO" id="GO:0008784">
    <property type="term" value="F:alanine racemase activity"/>
    <property type="evidence" value="ECO:0007669"/>
    <property type="project" value="InterPro"/>
</dbReference>
<evidence type="ECO:0000256" key="4">
    <source>
        <dbReference type="PIRSR" id="PIRSR600821-50"/>
    </source>
</evidence>
<dbReference type="PRINTS" id="PR00992">
    <property type="entry name" value="ALARACEMASE"/>
</dbReference>
<dbReference type="InterPro" id="IPR009006">
    <property type="entry name" value="Ala_racemase/Decarboxylase_C"/>
</dbReference>
<feature type="domain" description="Alanine racemase C-terminal" evidence="6">
    <location>
        <begin position="241"/>
        <end position="371"/>
    </location>
</feature>
<dbReference type="Proteomes" id="UP000010847">
    <property type="component" value="Chromosome"/>
</dbReference>
<keyword evidence="2 4" id="KW-0663">Pyridoxal phosphate</keyword>
<evidence type="ECO:0000313" key="7">
    <source>
        <dbReference type="EMBL" id="AHF08295.1"/>
    </source>
</evidence>
<dbReference type="KEGG" id="dmt:DESME_15590"/>
<dbReference type="eggNOG" id="COG0787">
    <property type="taxonomic scope" value="Bacteria"/>
</dbReference>
<dbReference type="SUPFAM" id="SSF50621">
    <property type="entry name" value="Alanine racemase C-terminal domain-like"/>
    <property type="match status" value="1"/>
</dbReference>
<dbReference type="HOGENOM" id="CLU_028393_2_2_9"/>
<evidence type="ECO:0000256" key="5">
    <source>
        <dbReference type="PIRSR" id="PIRSR600821-52"/>
    </source>
</evidence>
<evidence type="ECO:0000256" key="2">
    <source>
        <dbReference type="ARBA" id="ARBA00022898"/>
    </source>
</evidence>
<evidence type="ECO:0000256" key="1">
    <source>
        <dbReference type="ARBA" id="ARBA00001933"/>
    </source>
</evidence>
<sequence>MSGTWIEIDLDAILNNYQEIVSQLQPQSRLMAVVKADAYGMGAVEVARVLQEAGCESFAVTTVAEGVILREHGIKGQILVLGPVLKDEFTESLQADLLLTLSSLGQIGDLEQSAQSLGKTALVHIKLETGMGRTGFFYENLEDLAQALGECSWVKPVGIFTHFARGAQRDRTYSQEQYTRFQRGVNRLEEMGISGLLKHVCNSAAFLDYPEWHHDFVRIGTLLIGHVPSTGFAGKLNLKDPWLAKARIVHLRKVPKGTFVGYQSIYRTKKETQLAVIPVGYADGFGLIPHMIPQGLMDFIKIVIKNFLALFGVYLGGENATLEGHTVPVAGKVGMQLTILDVGDRPCQVGDEVIIPLRRTLANARIPRIYRKDKRIFTKREIKEGFLPIDPEYSNYDLE</sequence>
<dbReference type="InterPro" id="IPR000821">
    <property type="entry name" value="Ala_racemase"/>
</dbReference>
<evidence type="ECO:0000313" key="8">
    <source>
        <dbReference type="Proteomes" id="UP000010847"/>
    </source>
</evidence>
<dbReference type="GO" id="GO:0005829">
    <property type="term" value="C:cytosol"/>
    <property type="evidence" value="ECO:0007669"/>
    <property type="project" value="TreeGrafter"/>
</dbReference>
<accession>W0EBQ8</accession>
<evidence type="ECO:0000259" key="6">
    <source>
        <dbReference type="SMART" id="SM01005"/>
    </source>
</evidence>
<dbReference type="Gene3D" id="3.20.20.10">
    <property type="entry name" value="Alanine racemase"/>
    <property type="match status" value="1"/>
</dbReference>
<dbReference type="Gene3D" id="2.40.37.10">
    <property type="entry name" value="Lyase, Ornithine Decarboxylase, Chain A, domain 1"/>
    <property type="match status" value="1"/>
</dbReference>
<evidence type="ECO:0000256" key="3">
    <source>
        <dbReference type="ARBA" id="ARBA00023235"/>
    </source>
</evidence>
<dbReference type="AlphaFoldDB" id="W0EBQ8"/>
<feature type="binding site" evidence="5">
    <location>
        <position position="335"/>
    </location>
    <ligand>
        <name>substrate</name>
    </ligand>
</feature>
<dbReference type="RefSeq" id="WP_006716777.1">
    <property type="nucleotide sequence ID" value="NZ_CP007032.1"/>
</dbReference>
<dbReference type="InterPro" id="IPR029066">
    <property type="entry name" value="PLP-binding_barrel"/>
</dbReference>
<dbReference type="EMBL" id="CP007032">
    <property type="protein sequence ID" value="AHF08295.1"/>
    <property type="molecule type" value="Genomic_DNA"/>
</dbReference>
<dbReference type="STRING" id="871968.DESME_15590"/>
<dbReference type="FunFam" id="3.20.20.10:FF:000002">
    <property type="entry name" value="Alanine racemase"/>
    <property type="match status" value="1"/>
</dbReference>
<protein>
    <submittedName>
        <fullName evidence="7">Alanine racemase</fullName>
    </submittedName>
</protein>